<dbReference type="EMBL" id="MT630653">
    <property type="protein sequence ID" value="QNO41616.1"/>
    <property type="molecule type" value="Genomic_DNA"/>
</dbReference>
<organism evidence="1">
    <name type="scientific">Candidatus Methanogaster sp. ANME-2c ERB4</name>
    <dbReference type="NCBI Taxonomy" id="2759911"/>
    <lineage>
        <taxon>Archaea</taxon>
        <taxon>Methanobacteriati</taxon>
        <taxon>Methanobacteriota</taxon>
        <taxon>Stenosarchaea group</taxon>
        <taxon>Methanomicrobia</taxon>
        <taxon>Methanosarcinales</taxon>
        <taxon>ANME-2 cluster</taxon>
        <taxon>Candidatus Methanogasteraceae</taxon>
        <taxon>Candidatus Methanogaster</taxon>
    </lineage>
</organism>
<reference evidence="1" key="1">
    <citation type="submission" date="2020-06" db="EMBL/GenBank/DDBJ databases">
        <title>Unique genomic features of the anaerobic methanotrophic archaea.</title>
        <authorList>
            <person name="Chadwick G.L."/>
            <person name="Skennerton C.T."/>
            <person name="Laso-Perez R."/>
            <person name="Leu A.O."/>
            <person name="Speth D.R."/>
            <person name="Yu H."/>
            <person name="Morgan-Lang C."/>
            <person name="Hatzenpichler R."/>
            <person name="Goudeau D."/>
            <person name="Malmstrom R."/>
            <person name="Brazelton W.J."/>
            <person name="Woyke T."/>
            <person name="Hallam S.J."/>
            <person name="Tyson G.W."/>
            <person name="Wegener G."/>
            <person name="Boetius A."/>
            <person name="Orphan V."/>
        </authorList>
    </citation>
    <scope>NUCLEOTIDE SEQUENCE</scope>
</reference>
<accession>A0A7G9XZM8</accession>
<gene>
    <name evidence="1" type="ORF">JNOLDJLP_00037</name>
    <name evidence="2" type="ORF">OAEIHDOC_00037</name>
</gene>
<protein>
    <submittedName>
        <fullName evidence="1">Uncharacterized protein</fullName>
    </submittedName>
</protein>
<name>A0A7G9XZM8_9EURY</name>
<proteinExistence type="predicted"/>
<dbReference type="AlphaFoldDB" id="A0A7G9XZM8"/>
<dbReference type="EMBL" id="MT630607">
    <property type="protein sequence ID" value="QNO41212.1"/>
    <property type="molecule type" value="Genomic_DNA"/>
</dbReference>
<evidence type="ECO:0000313" key="2">
    <source>
        <dbReference type="EMBL" id="QNO41616.1"/>
    </source>
</evidence>
<sequence length="349" mass="39177">MVNSTDAQRIVSFSISDANNVSAVRVAEILQRLQNILYTIGDHLEGNAPRTRGDFPQSIKESCTLVITGLDMGSVHAEMQIGAAQTSLPGMQTLGERSISVAGDFLNVLNAPSDREELDLELRRLIDNPHRCNRILREFDYVWPANGHSQREVSFVFGKSPQNQLNPAQKAVIQSLLQKPPDEYEKEIFGRLTELRVDKKRQFHVDSTEGLIHCQYTPEIEDVIVDSIGEFVRVRGMMMPTRSGTYILGVDDENSLETLPQYFLKTFGSGSSEKHLKEDIAIDLIFENDMYIAYNDDLGLLVAAQSMKGAIEGINEEFVILWSEYVEVAEHELADGAKNFRDKLIKLVA</sequence>
<evidence type="ECO:0000313" key="1">
    <source>
        <dbReference type="EMBL" id="QNO41212.1"/>
    </source>
</evidence>